<keyword evidence="3" id="KW-1185">Reference proteome</keyword>
<dbReference type="Proteomes" id="UP001527052">
    <property type="component" value="Unassembled WGS sequence"/>
</dbReference>
<name>A0ABT4EWU7_9BACI</name>
<comment type="caution">
    <text evidence="2">The sequence shown here is derived from an EMBL/GenBank/DDBJ whole genome shotgun (WGS) entry which is preliminary data.</text>
</comment>
<dbReference type="RefSeq" id="WP_268638701.1">
    <property type="nucleotide sequence ID" value="NZ_JAMDLZ010000033.1"/>
</dbReference>
<dbReference type="EMBL" id="JAMDLZ010000033">
    <property type="protein sequence ID" value="MCY9548659.1"/>
    <property type="molecule type" value="Genomic_DNA"/>
</dbReference>
<dbReference type="InterPro" id="IPR029084">
    <property type="entry name" value="Imm30"/>
</dbReference>
<dbReference type="Pfam" id="PF15565">
    <property type="entry name" value="Imm30"/>
    <property type="match status" value="1"/>
</dbReference>
<feature type="domain" description="Immunity protein 30" evidence="1">
    <location>
        <begin position="10"/>
        <end position="102"/>
    </location>
</feature>
<evidence type="ECO:0000313" key="3">
    <source>
        <dbReference type="Proteomes" id="UP001527052"/>
    </source>
</evidence>
<gene>
    <name evidence="2" type="ORF">M5W82_17180</name>
</gene>
<organism evidence="2 3">
    <name type="scientific">Lysinibacillus xylanilyticus</name>
    <dbReference type="NCBI Taxonomy" id="582475"/>
    <lineage>
        <taxon>Bacteria</taxon>
        <taxon>Bacillati</taxon>
        <taxon>Bacillota</taxon>
        <taxon>Bacilli</taxon>
        <taxon>Bacillales</taxon>
        <taxon>Bacillaceae</taxon>
        <taxon>Lysinibacillus</taxon>
    </lineage>
</organism>
<protein>
    <submittedName>
        <fullName evidence="2">Imm30 family immunity protein</fullName>
    </submittedName>
</protein>
<evidence type="ECO:0000313" key="2">
    <source>
        <dbReference type="EMBL" id="MCY9548659.1"/>
    </source>
</evidence>
<reference evidence="2 3" key="1">
    <citation type="submission" date="2022-05" db="EMBL/GenBank/DDBJ databases">
        <title>Genome Sequencing of Bee-Associated Microbes.</title>
        <authorList>
            <person name="Dunlap C."/>
        </authorList>
    </citation>
    <scope>NUCLEOTIDE SEQUENCE [LARGE SCALE GENOMIC DNA]</scope>
    <source>
        <strain evidence="2 3">NRRL BD-083</strain>
    </source>
</reference>
<sequence length="148" mass="17524">MHKIAEMLYKNRLLNSIEEFETFEATLAQVDLSNPALVYDLCLVFDDETECPEVMYGLIHCIEAFEWKDALKHVMLATPRMMENAAEWADTMHYRILNHDQSLIWYKEYLHTFEPNQKQPLIQLLQSISRGEPDRFKDKVDEIIGTYH</sequence>
<accession>A0ABT4EWU7</accession>
<evidence type="ECO:0000259" key="1">
    <source>
        <dbReference type="Pfam" id="PF15565"/>
    </source>
</evidence>
<proteinExistence type="predicted"/>